<comment type="caution">
    <text evidence="7">The sequence shown here is derived from an EMBL/GenBank/DDBJ whole genome shotgun (WGS) entry which is preliminary data.</text>
</comment>
<dbReference type="InterPro" id="IPR008758">
    <property type="entry name" value="Peptidase_S28"/>
</dbReference>
<keyword evidence="2" id="KW-0645">Protease</keyword>
<dbReference type="AlphaFoldDB" id="A0A1J8QQV5"/>
<proteinExistence type="inferred from homology"/>
<keyword evidence="8" id="KW-1185">Reference proteome</keyword>
<dbReference type="GO" id="GO:0006508">
    <property type="term" value="P:proteolysis"/>
    <property type="evidence" value="ECO:0007669"/>
    <property type="project" value="UniProtKB-KW"/>
</dbReference>
<dbReference type="PANTHER" id="PTHR11010">
    <property type="entry name" value="PROTEASE S28 PRO-X CARBOXYPEPTIDASE-RELATED"/>
    <property type="match status" value="1"/>
</dbReference>
<dbReference type="STRING" id="180088.A0A1J8QQV5"/>
<evidence type="ECO:0000256" key="1">
    <source>
        <dbReference type="ARBA" id="ARBA00011079"/>
    </source>
</evidence>
<evidence type="ECO:0000256" key="3">
    <source>
        <dbReference type="ARBA" id="ARBA00022729"/>
    </source>
</evidence>
<protein>
    <recommendedName>
        <fullName evidence="9">Serine aminopeptidase S33 domain-containing protein</fullName>
    </recommendedName>
</protein>
<keyword evidence="5" id="KW-0325">Glycoprotein</keyword>
<organism evidence="7 8">
    <name type="scientific">Rhizopogon vesiculosus</name>
    <dbReference type="NCBI Taxonomy" id="180088"/>
    <lineage>
        <taxon>Eukaryota</taxon>
        <taxon>Fungi</taxon>
        <taxon>Dikarya</taxon>
        <taxon>Basidiomycota</taxon>
        <taxon>Agaricomycotina</taxon>
        <taxon>Agaricomycetes</taxon>
        <taxon>Agaricomycetidae</taxon>
        <taxon>Boletales</taxon>
        <taxon>Suillineae</taxon>
        <taxon>Rhizopogonaceae</taxon>
        <taxon>Rhizopogon</taxon>
    </lineage>
</organism>
<dbReference type="EMBL" id="LVVM01003896">
    <property type="protein sequence ID" value="OJA14092.1"/>
    <property type="molecule type" value="Genomic_DNA"/>
</dbReference>
<comment type="similarity">
    <text evidence="1">Belongs to the peptidase S28 family.</text>
</comment>
<gene>
    <name evidence="7" type="ORF">AZE42_13948</name>
</gene>
<feature type="region of interest" description="Disordered" evidence="6">
    <location>
        <begin position="1"/>
        <end position="22"/>
    </location>
</feature>
<evidence type="ECO:0000256" key="5">
    <source>
        <dbReference type="ARBA" id="ARBA00023180"/>
    </source>
</evidence>
<dbReference type="PANTHER" id="PTHR11010:SF23">
    <property type="entry name" value="SERINE PEPTIDASE"/>
    <property type="match status" value="1"/>
</dbReference>
<keyword evidence="4" id="KW-0378">Hydrolase</keyword>
<sequence>MLRGMPIPPKLAALEGSRTSPNGTTLPSIDTIYYFNQLVDHNNTGLGTFQQRYWMSWEFYEPGGPIILMTPGEEDAEDNEGYLTNSTINGRIAQQQKGATILIEHRFFGYSNPYDDLTSQSLVVFTIQQAIDDLVYFAT</sequence>
<evidence type="ECO:0000313" key="8">
    <source>
        <dbReference type="Proteomes" id="UP000183567"/>
    </source>
</evidence>
<evidence type="ECO:0000256" key="6">
    <source>
        <dbReference type="SAM" id="MobiDB-lite"/>
    </source>
</evidence>
<dbReference type="OrthoDB" id="1735038at2759"/>
<evidence type="ECO:0008006" key="9">
    <source>
        <dbReference type="Google" id="ProtNLM"/>
    </source>
</evidence>
<dbReference type="GO" id="GO:0070008">
    <property type="term" value="F:serine-type exopeptidase activity"/>
    <property type="evidence" value="ECO:0007669"/>
    <property type="project" value="InterPro"/>
</dbReference>
<feature type="non-terminal residue" evidence="7">
    <location>
        <position position="139"/>
    </location>
</feature>
<keyword evidence="3" id="KW-0732">Signal</keyword>
<evidence type="ECO:0000256" key="4">
    <source>
        <dbReference type="ARBA" id="ARBA00022801"/>
    </source>
</evidence>
<accession>A0A1J8QQV5</accession>
<dbReference type="InterPro" id="IPR029058">
    <property type="entry name" value="AB_hydrolase_fold"/>
</dbReference>
<dbReference type="GO" id="GO:0008239">
    <property type="term" value="F:dipeptidyl-peptidase activity"/>
    <property type="evidence" value="ECO:0007669"/>
    <property type="project" value="TreeGrafter"/>
</dbReference>
<dbReference type="Proteomes" id="UP000183567">
    <property type="component" value="Unassembled WGS sequence"/>
</dbReference>
<evidence type="ECO:0000313" key="7">
    <source>
        <dbReference type="EMBL" id="OJA14092.1"/>
    </source>
</evidence>
<dbReference type="Gene3D" id="3.40.50.1820">
    <property type="entry name" value="alpha/beta hydrolase"/>
    <property type="match status" value="1"/>
</dbReference>
<evidence type="ECO:0000256" key="2">
    <source>
        <dbReference type="ARBA" id="ARBA00022670"/>
    </source>
</evidence>
<name>A0A1J8QQV5_9AGAM</name>
<dbReference type="Pfam" id="PF05577">
    <property type="entry name" value="Peptidase_S28"/>
    <property type="match status" value="1"/>
</dbReference>
<reference evidence="7 8" key="1">
    <citation type="submission" date="2016-03" db="EMBL/GenBank/DDBJ databases">
        <title>Comparative genomics of the ectomycorrhizal sister species Rhizopogon vinicolor and Rhizopogon vesiculosus (Basidiomycota: Boletales) reveals a divergence of the mating type B locus.</title>
        <authorList>
            <person name="Mujic A.B."/>
            <person name="Kuo A."/>
            <person name="Tritt A."/>
            <person name="Lipzen A."/>
            <person name="Chen C."/>
            <person name="Johnson J."/>
            <person name="Sharma A."/>
            <person name="Barry K."/>
            <person name="Grigoriev I.V."/>
            <person name="Spatafora J.W."/>
        </authorList>
    </citation>
    <scope>NUCLEOTIDE SEQUENCE [LARGE SCALE GENOMIC DNA]</scope>
    <source>
        <strain evidence="7 8">AM-OR11-056</strain>
    </source>
</reference>